<evidence type="ECO:0000256" key="10">
    <source>
        <dbReference type="SAM" id="MobiDB-lite"/>
    </source>
</evidence>
<evidence type="ECO:0000256" key="6">
    <source>
        <dbReference type="ARBA" id="ARBA00023316"/>
    </source>
</evidence>
<feature type="chain" id="PRO_5020562833" evidence="12">
    <location>
        <begin position="30"/>
        <end position="458"/>
    </location>
</feature>
<feature type="compositionally biased region" description="Low complexity" evidence="10">
    <location>
        <begin position="380"/>
        <end position="389"/>
    </location>
</feature>
<feature type="region of interest" description="Disordered" evidence="10">
    <location>
        <begin position="368"/>
        <end position="413"/>
    </location>
</feature>
<feature type="compositionally biased region" description="Basic and acidic residues" evidence="10">
    <location>
        <begin position="404"/>
        <end position="413"/>
    </location>
</feature>
<evidence type="ECO:0000256" key="9">
    <source>
        <dbReference type="RuleBase" id="RU004016"/>
    </source>
</evidence>
<keyword evidence="2 12" id="KW-0732">Signal</keyword>
<keyword evidence="15" id="KW-1185">Reference proteome</keyword>
<dbReference type="Gene3D" id="3.40.710.10">
    <property type="entry name" value="DD-peptidase/beta-lactamase superfamily"/>
    <property type="match status" value="1"/>
</dbReference>
<protein>
    <submittedName>
        <fullName evidence="14">D-alanyl-D-alanine carboxypeptidase</fullName>
    </submittedName>
</protein>
<evidence type="ECO:0000256" key="1">
    <source>
        <dbReference type="ARBA" id="ARBA00007164"/>
    </source>
</evidence>
<keyword evidence="11" id="KW-1133">Transmembrane helix</keyword>
<accession>A0A4Q7PSC2</accession>
<feature type="signal peptide" evidence="12">
    <location>
        <begin position="1"/>
        <end position="29"/>
    </location>
</feature>
<dbReference type="GO" id="GO:0006508">
    <property type="term" value="P:proteolysis"/>
    <property type="evidence" value="ECO:0007669"/>
    <property type="project" value="InterPro"/>
</dbReference>
<feature type="active site" description="Proton acceptor" evidence="7">
    <location>
        <position position="71"/>
    </location>
</feature>
<dbReference type="EMBL" id="SGXF01000001">
    <property type="protein sequence ID" value="RZT03018.1"/>
    <property type="molecule type" value="Genomic_DNA"/>
</dbReference>
<dbReference type="InterPro" id="IPR001967">
    <property type="entry name" value="Peptidase_S11_N"/>
</dbReference>
<evidence type="ECO:0000313" key="14">
    <source>
        <dbReference type="EMBL" id="RZT03018.1"/>
    </source>
</evidence>
<dbReference type="RefSeq" id="WP_165388824.1">
    <property type="nucleotide sequence ID" value="NZ_SGXF01000001.1"/>
</dbReference>
<keyword evidence="6" id="KW-0961">Cell wall biogenesis/degradation</keyword>
<feature type="active site" evidence="7">
    <location>
        <position position="129"/>
    </location>
</feature>
<dbReference type="PANTHER" id="PTHR21581">
    <property type="entry name" value="D-ALANYL-D-ALANINE CARBOXYPEPTIDASE"/>
    <property type="match status" value="1"/>
</dbReference>
<feature type="domain" description="Peptidase S11 D-alanyl-D-alanine carboxypeptidase A N-terminal" evidence="13">
    <location>
        <begin position="35"/>
        <end position="268"/>
    </location>
</feature>
<keyword evidence="3" id="KW-0378">Hydrolase</keyword>
<evidence type="ECO:0000256" key="2">
    <source>
        <dbReference type="ARBA" id="ARBA00022729"/>
    </source>
</evidence>
<dbReference type="Pfam" id="PF00768">
    <property type="entry name" value="Peptidase_S11"/>
    <property type="match status" value="1"/>
</dbReference>
<name>A0A4Q7PSC2_9FIRM</name>
<evidence type="ECO:0000256" key="5">
    <source>
        <dbReference type="ARBA" id="ARBA00022984"/>
    </source>
</evidence>
<keyword evidence="11" id="KW-0472">Membrane</keyword>
<evidence type="ECO:0000256" key="3">
    <source>
        <dbReference type="ARBA" id="ARBA00022801"/>
    </source>
</evidence>
<evidence type="ECO:0000259" key="13">
    <source>
        <dbReference type="Pfam" id="PF00768"/>
    </source>
</evidence>
<dbReference type="GO" id="GO:0071555">
    <property type="term" value="P:cell wall organization"/>
    <property type="evidence" value="ECO:0007669"/>
    <property type="project" value="UniProtKB-KW"/>
</dbReference>
<dbReference type="GO" id="GO:0009252">
    <property type="term" value="P:peptidoglycan biosynthetic process"/>
    <property type="evidence" value="ECO:0007669"/>
    <property type="project" value="UniProtKB-KW"/>
</dbReference>
<keyword evidence="4" id="KW-0133">Cell shape</keyword>
<evidence type="ECO:0000313" key="15">
    <source>
        <dbReference type="Proteomes" id="UP000292927"/>
    </source>
</evidence>
<organism evidence="14 15">
    <name type="scientific">Cuneatibacter caecimuris</name>
    <dbReference type="NCBI Taxonomy" id="1796618"/>
    <lineage>
        <taxon>Bacteria</taxon>
        <taxon>Bacillati</taxon>
        <taxon>Bacillota</taxon>
        <taxon>Clostridia</taxon>
        <taxon>Lachnospirales</taxon>
        <taxon>Lachnospiraceae</taxon>
        <taxon>Cuneatibacter</taxon>
    </lineage>
</organism>
<dbReference type="GO" id="GO:0009002">
    <property type="term" value="F:serine-type D-Ala-D-Ala carboxypeptidase activity"/>
    <property type="evidence" value="ECO:0007669"/>
    <property type="project" value="InterPro"/>
</dbReference>
<dbReference type="AlphaFoldDB" id="A0A4Q7PSC2"/>
<dbReference type="InterPro" id="IPR018044">
    <property type="entry name" value="Peptidase_S11"/>
</dbReference>
<dbReference type="InterPro" id="IPR012338">
    <property type="entry name" value="Beta-lactam/transpept-like"/>
</dbReference>
<evidence type="ECO:0000256" key="4">
    <source>
        <dbReference type="ARBA" id="ARBA00022960"/>
    </source>
</evidence>
<proteinExistence type="inferred from homology"/>
<feature type="active site" description="Acyl-ester intermediate" evidence="7">
    <location>
        <position position="68"/>
    </location>
</feature>
<sequence length="458" mass="50637">MKKRTYALLTFCWVLLLCLIMPAAGQAWADEAYPEGPQVYAEGYFVMDADTGEVLAAKNGDERFYPASITKVLTALVVLENCDNLNDRLTFSKTAFTGIDSHSSSMNPVPAEGETMTVKDALYGLILPSCNASANALAEYVSGSIEDFAGLMNKRAKEIGAVNSNFVTVNGLHNDNHYSTPHDMALIFQEALKNKEFLKIDTTVNYTVPATNKCGERQLQMSHQMVNGQYECEGVYAGKTGRTNEAQRTLLTVAERNGRRVITVIMKSNENQYYNDTKVLMDYGFGRIQQTADEYKWTECNDKVWATGQVNVRELDNPYSTIKGCLTAGQSYERIAKYQNWAKIRFGDGEYYVSAGFLSLTDPATGKVTLDTEPAREPVTEPAPTTAPEISGTEAVTQNGGADSSRERTTQASEKAESGSQVWIWVLLVVLIVVCLCCGAALVSMVIHDRRNRRGRRR</sequence>
<dbReference type="Proteomes" id="UP000292927">
    <property type="component" value="Unassembled WGS sequence"/>
</dbReference>
<dbReference type="PRINTS" id="PR00725">
    <property type="entry name" value="DADACBPTASE1"/>
</dbReference>
<comment type="similarity">
    <text evidence="1 9">Belongs to the peptidase S11 family.</text>
</comment>
<evidence type="ECO:0000256" key="7">
    <source>
        <dbReference type="PIRSR" id="PIRSR618044-1"/>
    </source>
</evidence>
<feature type="binding site" evidence="8">
    <location>
        <position position="239"/>
    </location>
    <ligand>
        <name>substrate</name>
    </ligand>
</feature>
<keyword evidence="5" id="KW-0573">Peptidoglycan synthesis</keyword>
<dbReference type="Gene3D" id="2.30.30.40">
    <property type="entry name" value="SH3 Domains"/>
    <property type="match status" value="1"/>
</dbReference>
<evidence type="ECO:0000256" key="11">
    <source>
        <dbReference type="SAM" id="Phobius"/>
    </source>
</evidence>
<evidence type="ECO:0000256" key="12">
    <source>
        <dbReference type="SAM" id="SignalP"/>
    </source>
</evidence>
<reference evidence="14 15" key="1">
    <citation type="submission" date="2019-02" db="EMBL/GenBank/DDBJ databases">
        <title>Genomic Encyclopedia of Type Strains, Phase IV (KMG-IV): sequencing the most valuable type-strain genomes for metagenomic binning, comparative biology and taxonomic classification.</title>
        <authorList>
            <person name="Goeker M."/>
        </authorList>
    </citation>
    <scope>NUCLEOTIDE SEQUENCE [LARGE SCALE GENOMIC DNA]</scope>
    <source>
        <strain evidence="14 15">DSM 29486</strain>
    </source>
</reference>
<gene>
    <name evidence="14" type="ORF">EV209_1151</name>
</gene>
<dbReference type="PANTHER" id="PTHR21581:SF6">
    <property type="entry name" value="TRAFFICKING PROTEIN PARTICLE COMPLEX SUBUNIT 12"/>
    <property type="match status" value="1"/>
</dbReference>
<feature type="transmembrane region" description="Helical" evidence="11">
    <location>
        <begin position="422"/>
        <end position="448"/>
    </location>
</feature>
<evidence type="ECO:0000256" key="8">
    <source>
        <dbReference type="PIRSR" id="PIRSR618044-2"/>
    </source>
</evidence>
<dbReference type="GO" id="GO:0008360">
    <property type="term" value="P:regulation of cell shape"/>
    <property type="evidence" value="ECO:0007669"/>
    <property type="project" value="UniProtKB-KW"/>
</dbReference>
<comment type="caution">
    <text evidence="14">The sequence shown here is derived from an EMBL/GenBank/DDBJ whole genome shotgun (WGS) entry which is preliminary data.</text>
</comment>
<keyword evidence="11" id="KW-0812">Transmembrane</keyword>
<dbReference type="SUPFAM" id="SSF56601">
    <property type="entry name" value="beta-lactamase/transpeptidase-like"/>
    <property type="match status" value="1"/>
</dbReference>
<keyword evidence="14" id="KW-0645">Protease</keyword>
<keyword evidence="14" id="KW-0121">Carboxypeptidase</keyword>